<dbReference type="Proteomes" id="UP000222531">
    <property type="component" value="Unassembled WGS sequence"/>
</dbReference>
<dbReference type="InterPro" id="IPR052042">
    <property type="entry name" value="Tail_sheath_structural"/>
</dbReference>
<feature type="domain" description="Tail sheath protein subtilisin-like" evidence="2">
    <location>
        <begin position="327"/>
        <end position="415"/>
    </location>
</feature>
<dbReference type="OrthoDB" id="9767864at2"/>
<reference evidence="4 5" key="1">
    <citation type="journal article" date="2017" name="Biochemistry">
        <title>Identification of the Biosynthetic Pathway for the Antibiotic Bicyclomycin.</title>
        <authorList>
            <person name="Patteson J."/>
            <person name="Cai W."/>
            <person name="Johnson R.A."/>
            <person name="Santa Maria K."/>
            <person name="Li B."/>
        </authorList>
    </citation>
    <scope>NUCLEOTIDE SEQUENCE [LARGE SCALE GENOMIC DNA]</scope>
    <source>
        <strain evidence="4 5">ATCC 21532</strain>
    </source>
</reference>
<comment type="similarity">
    <text evidence="1">Belongs to the myoviridae tail sheath protein family.</text>
</comment>
<evidence type="ECO:0000313" key="5">
    <source>
        <dbReference type="Proteomes" id="UP000222531"/>
    </source>
</evidence>
<accession>A0A2G1XAL1</accession>
<dbReference type="Gene3D" id="3.40.50.11780">
    <property type="match status" value="1"/>
</dbReference>
<dbReference type="InterPro" id="IPR035089">
    <property type="entry name" value="Phage_sheath_subtilisin"/>
</dbReference>
<evidence type="ECO:0000259" key="3">
    <source>
        <dbReference type="Pfam" id="PF17482"/>
    </source>
</evidence>
<dbReference type="PANTHER" id="PTHR35861">
    <property type="match status" value="1"/>
</dbReference>
<evidence type="ECO:0000313" key="4">
    <source>
        <dbReference type="EMBL" id="PHQ48266.1"/>
    </source>
</evidence>
<gene>
    <name evidence="4" type="ORF">BLA24_33200</name>
</gene>
<dbReference type="InterPro" id="IPR020287">
    <property type="entry name" value="Tail_sheath_C"/>
</dbReference>
<dbReference type="Pfam" id="PF04984">
    <property type="entry name" value="Phage_sheath_1"/>
    <property type="match status" value="1"/>
</dbReference>
<dbReference type="EMBL" id="NHZO01000168">
    <property type="protein sequence ID" value="PHQ48266.1"/>
    <property type="molecule type" value="Genomic_DNA"/>
</dbReference>
<dbReference type="PANTHER" id="PTHR35861:SF1">
    <property type="entry name" value="PHAGE TAIL SHEATH PROTEIN"/>
    <property type="match status" value="1"/>
</dbReference>
<organism evidence="4 5">
    <name type="scientific">Streptomyces cinnamoneus</name>
    <name type="common">Streptoverticillium cinnamoneum</name>
    <dbReference type="NCBI Taxonomy" id="53446"/>
    <lineage>
        <taxon>Bacteria</taxon>
        <taxon>Bacillati</taxon>
        <taxon>Actinomycetota</taxon>
        <taxon>Actinomycetes</taxon>
        <taxon>Kitasatosporales</taxon>
        <taxon>Streptomycetaceae</taxon>
        <taxon>Streptomyces</taxon>
        <taxon>Streptomyces cinnamoneus group</taxon>
    </lineage>
</organism>
<name>A0A2G1XAL1_STRCJ</name>
<dbReference type="AlphaFoldDB" id="A0A2G1XAL1"/>
<protein>
    <submittedName>
        <fullName evidence="4">Uncharacterized protein</fullName>
    </submittedName>
</protein>
<proteinExistence type="inferred from homology"/>
<evidence type="ECO:0000259" key="2">
    <source>
        <dbReference type="Pfam" id="PF04984"/>
    </source>
</evidence>
<keyword evidence="5" id="KW-1185">Reference proteome</keyword>
<feature type="domain" description="Tail sheath protein C-terminal" evidence="3">
    <location>
        <begin position="418"/>
        <end position="523"/>
    </location>
</feature>
<evidence type="ECO:0000256" key="1">
    <source>
        <dbReference type="ARBA" id="ARBA00008005"/>
    </source>
</evidence>
<comment type="caution">
    <text evidence="4">The sequence shown here is derived from an EMBL/GenBank/DDBJ whole genome shotgun (WGS) entry which is preliminary data.</text>
</comment>
<dbReference type="Pfam" id="PF17482">
    <property type="entry name" value="Phage_sheath_1C"/>
    <property type="match status" value="1"/>
</dbReference>
<sequence>MRVLRRSGWVKGRIPDERGKQGMVSGPLAPGVFIKERSSGVRTITGVGTSTPAFLGYTVCGPQAPTPPVRINSWSEFVDTFHFRSPMGAEELRRELERLSGAITEAGAKLEPLEADFKEKATTGDDAPLTEPEFTVLTEVQAADWADEVVGAEKRAAAEAAAKKVAEAEPLSGPYGLWIAAGNELAGLKRRKKELTVFAEYFEQSGKIQLPEAVYGFFANGGTSCYVLRLDPGKTLAGEVDGDPDQRTGLAGLKTVPEVTMVAVPDVWREGTTAETGAAVMGQVVSHCVTMRNRLALLEPPPDTAPAGVPEFLGQLAGPEVEDAAFTALYYPWVNVPGVDGIPRTVVPSGHLAGVWARTDAERGVFKAPANQNLRGVLSLPTLLTDQRHGELNDKGVNCLRVFPDRGLLVWGARTRSSSRDWRYLNVRRLVSFLSDSIRQSSTWAVFEPNDDRLWATLRHSVSSFLTDQWRQGALLGRTPDEAFYVICDRTNNTSSTIDAGQVICDIGIAPVRPAEFVQFTITQIAGQPGANS</sequence>